<evidence type="ECO:0000256" key="9">
    <source>
        <dbReference type="ARBA" id="ARBA00022786"/>
    </source>
</evidence>
<keyword evidence="7" id="KW-0479">Metal-binding</keyword>
<dbReference type="InterPro" id="IPR013083">
    <property type="entry name" value="Znf_RING/FYVE/PHD"/>
</dbReference>
<keyword evidence="5 17" id="KW-0808">Transferase</keyword>
<dbReference type="EC" id="2.3.2.27" evidence="4"/>
<evidence type="ECO:0000256" key="10">
    <source>
        <dbReference type="ARBA" id="ARBA00022833"/>
    </source>
</evidence>
<sequence>MPQSPTPSPTSQPPSRWNLLGIALVCAFCSIFLILSCHRLVHHCCAFRSTTLVRNQVRRRRRLHEDNPDDPSLQFHSQGLDSYIARSLPIVQYIKNNEKDDLSGFVTDCAVCLGEFEEGDWIKHLTNCSHFFHVSCIDIWFQTHSSCPLCRAHVFDIECAYTLQAILTREDFSEEQPSPVRQNHSLNLERDH</sequence>
<accession>A0AAD8M0K1</accession>
<keyword evidence="18" id="KW-1185">Reference proteome</keyword>
<comment type="catalytic activity">
    <reaction evidence="1">
        <text>S-ubiquitinyl-[E2 ubiquitin-conjugating enzyme]-L-cysteine + [acceptor protein]-L-lysine = [E2 ubiquitin-conjugating enzyme]-L-cysteine + N(6)-ubiquitinyl-[acceptor protein]-L-lysine.</text>
        <dbReference type="EC" id="2.3.2.27"/>
    </reaction>
</comment>
<dbReference type="AlphaFoldDB" id="A0AAD8M0K1"/>
<dbReference type="InterPro" id="IPR001841">
    <property type="entry name" value="Znf_RING"/>
</dbReference>
<evidence type="ECO:0000256" key="14">
    <source>
        <dbReference type="PROSITE-ProRule" id="PRU00175"/>
    </source>
</evidence>
<evidence type="ECO:0000313" key="17">
    <source>
        <dbReference type="EMBL" id="KAK1357345.1"/>
    </source>
</evidence>
<evidence type="ECO:0000256" key="2">
    <source>
        <dbReference type="ARBA" id="ARBA00004167"/>
    </source>
</evidence>
<dbReference type="SMART" id="SM00184">
    <property type="entry name" value="RING"/>
    <property type="match status" value="1"/>
</dbReference>
<evidence type="ECO:0000256" key="13">
    <source>
        <dbReference type="ARBA" id="ARBA00024209"/>
    </source>
</evidence>
<dbReference type="GO" id="GO:0016567">
    <property type="term" value="P:protein ubiquitination"/>
    <property type="evidence" value="ECO:0007669"/>
    <property type="project" value="InterPro"/>
</dbReference>
<dbReference type="PANTHER" id="PTHR46913">
    <property type="entry name" value="RING-H2 FINGER PROTEIN ATL16"/>
    <property type="match status" value="1"/>
</dbReference>
<dbReference type="SUPFAM" id="SSF57850">
    <property type="entry name" value="RING/U-box"/>
    <property type="match status" value="1"/>
</dbReference>
<reference evidence="17" key="1">
    <citation type="submission" date="2023-02" db="EMBL/GenBank/DDBJ databases">
        <title>Genome of toxic invasive species Heracleum sosnowskyi carries increased number of genes despite the absence of recent whole-genome duplications.</title>
        <authorList>
            <person name="Schelkunov M."/>
            <person name="Shtratnikova V."/>
            <person name="Makarenko M."/>
            <person name="Klepikova A."/>
            <person name="Omelchenko D."/>
            <person name="Novikova G."/>
            <person name="Obukhova E."/>
            <person name="Bogdanov V."/>
            <person name="Penin A."/>
            <person name="Logacheva M."/>
        </authorList>
    </citation>
    <scope>NUCLEOTIDE SEQUENCE</scope>
    <source>
        <strain evidence="17">Hsosn_3</strain>
        <tissue evidence="17">Leaf</tissue>
    </source>
</reference>
<evidence type="ECO:0000256" key="12">
    <source>
        <dbReference type="ARBA" id="ARBA00023136"/>
    </source>
</evidence>
<gene>
    <name evidence="17" type="ORF">POM88_050601</name>
</gene>
<name>A0AAD8M0K1_9APIA</name>
<dbReference type="PROSITE" id="PS50089">
    <property type="entry name" value="ZF_RING_2"/>
    <property type="match status" value="1"/>
</dbReference>
<evidence type="ECO:0000256" key="5">
    <source>
        <dbReference type="ARBA" id="ARBA00022679"/>
    </source>
</evidence>
<dbReference type="GO" id="GO:0016020">
    <property type="term" value="C:membrane"/>
    <property type="evidence" value="ECO:0007669"/>
    <property type="project" value="UniProtKB-SubCell"/>
</dbReference>
<reference evidence="17" key="2">
    <citation type="submission" date="2023-05" db="EMBL/GenBank/DDBJ databases">
        <authorList>
            <person name="Schelkunov M.I."/>
        </authorList>
    </citation>
    <scope>NUCLEOTIDE SEQUENCE</scope>
    <source>
        <strain evidence="17">Hsosn_3</strain>
        <tissue evidence="17">Leaf</tissue>
    </source>
</reference>
<keyword evidence="11 15" id="KW-1133">Transmembrane helix</keyword>
<protein>
    <recommendedName>
        <fullName evidence="4">RING-type E3 ubiquitin transferase</fullName>
        <ecNumber evidence="4">2.3.2.27</ecNumber>
    </recommendedName>
</protein>
<comment type="similarity">
    <text evidence="13">Belongs to the RING-type zinc finger family. ATL subfamily.</text>
</comment>
<evidence type="ECO:0000256" key="11">
    <source>
        <dbReference type="ARBA" id="ARBA00022989"/>
    </source>
</evidence>
<feature type="transmembrane region" description="Helical" evidence="15">
    <location>
        <begin position="20"/>
        <end position="41"/>
    </location>
</feature>
<keyword evidence="9" id="KW-0833">Ubl conjugation pathway</keyword>
<evidence type="ECO:0000256" key="1">
    <source>
        <dbReference type="ARBA" id="ARBA00000900"/>
    </source>
</evidence>
<dbReference type="GO" id="GO:0061630">
    <property type="term" value="F:ubiquitin protein ligase activity"/>
    <property type="evidence" value="ECO:0007669"/>
    <property type="project" value="UniProtKB-EC"/>
</dbReference>
<keyword evidence="6 15" id="KW-0812">Transmembrane</keyword>
<keyword evidence="12 15" id="KW-0472">Membrane</keyword>
<evidence type="ECO:0000259" key="16">
    <source>
        <dbReference type="PROSITE" id="PS50089"/>
    </source>
</evidence>
<feature type="domain" description="RING-type" evidence="16">
    <location>
        <begin position="109"/>
        <end position="151"/>
    </location>
</feature>
<dbReference type="EMBL" id="JAUIZM010000011">
    <property type="protein sequence ID" value="KAK1357345.1"/>
    <property type="molecule type" value="Genomic_DNA"/>
</dbReference>
<evidence type="ECO:0000256" key="8">
    <source>
        <dbReference type="ARBA" id="ARBA00022771"/>
    </source>
</evidence>
<evidence type="ECO:0000256" key="15">
    <source>
        <dbReference type="SAM" id="Phobius"/>
    </source>
</evidence>
<evidence type="ECO:0000256" key="6">
    <source>
        <dbReference type="ARBA" id="ARBA00022692"/>
    </source>
</evidence>
<evidence type="ECO:0000256" key="4">
    <source>
        <dbReference type="ARBA" id="ARBA00012483"/>
    </source>
</evidence>
<proteinExistence type="inferred from homology"/>
<dbReference type="Gene3D" id="3.30.40.10">
    <property type="entry name" value="Zinc/RING finger domain, C3HC4 (zinc finger)"/>
    <property type="match status" value="1"/>
</dbReference>
<keyword evidence="8 14" id="KW-0863">Zinc-finger</keyword>
<evidence type="ECO:0000256" key="3">
    <source>
        <dbReference type="ARBA" id="ARBA00004906"/>
    </source>
</evidence>
<comment type="caution">
    <text evidence="17">The sequence shown here is derived from an EMBL/GenBank/DDBJ whole genome shotgun (WGS) entry which is preliminary data.</text>
</comment>
<dbReference type="Proteomes" id="UP001237642">
    <property type="component" value="Unassembled WGS sequence"/>
</dbReference>
<comment type="subcellular location">
    <subcellularLocation>
        <location evidence="2">Membrane</location>
        <topology evidence="2">Single-pass membrane protein</topology>
    </subcellularLocation>
</comment>
<keyword evidence="10" id="KW-0862">Zinc</keyword>
<dbReference type="InterPro" id="IPR044600">
    <property type="entry name" value="ATL1/ATL16-like"/>
</dbReference>
<dbReference type="Pfam" id="PF13639">
    <property type="entry name" value="zf-RING_2"/>
    <property type="match status" value="1"/>
</dbReference>
<evidence type="ECO:0000313" key="18">
    <source>
        <dbReference type="Proteomes" id="UP001237642"/>
    </source>
</evidence>
<dbReference type="GO" id="GO:0008270">
    <property type="term" value="F:zinc ion binding"/>
    <property type="evidence" value="ECO:0007669"/>
    <property type="project" value="UniProtKB-KW"/>
</dbReference>
<comment type="pathway">
    <text evidence="3">Protein modification; protein ubiquitination.</text>
</comment>
<dbReference type="PANTHER" id="PTHR46913:SF1">
    <property type="entry name" value="RING-H2 FINGER PROTEIN ATL16"/>
    <property type="match status" value="1"/>
</dbReference>
<organism evidence="17 18">
    <name type="scientific">Heracleum sosnowskyi</name>
    <dbReference type="NCBI Taxonomy" id="360622"/>
    <lineage>
        <taxon>Eukaryota</taxon>
        <taxon>Viridiplantae</taxon>
        <taxon>Streptophyta</taxon>
        <taxon>Embryophyta</taxon>
        <taxon>Tracheophyta</taxon>
        <taxon>Spermatophyta</taxon>
        <taxon>Magnoliopsida</taxon>
        <taxon>eudicotyledons</taxon>
        <taxon>Gunneridae</taxon>
        <taxon>Pentapetalae</taxon>
        <taxon>asterids</taxon>
        <taxon>campanulids</taxon>
        <taxon>Apiales</taxon>
        <taxon>Apiaceae</taxon>
        <taxon>Apioideae</taxon>
        <taxon>apioid superclade</taxon>
        <taxon>Tordylieae</taxon>
        <taxon>Tordyliinae</taxon>
        <taxon>Heracleum</taxon>
    </lineage>
</organism>
<evidence type="ECO:0000256" key="7">
    <source>
        <dbReference type="ARBA" id="ARBA00022723"/>
    </source>
</evidence>